<dbReference type="STRING" id="406818.XBJ1_3764"/>
<dbReference type="Proteomes" id="UP000002045">
    <property type="component" value="Chromosome"/>
</dbReference>
<gene>
    <name evidence="1" type="ordered locus">XBJ1_3764</name>
</gene>
<name>D3V5F3_XENBS</name>
<evidence type="ECO:0000313" key="1">
    <source>
        <dbReference type="EMBL" id="CBJ82882.1"/>
    </source>
</evidence>
<reference evidence="1" key="1">
    <citation type="journal article" date="2011" name="PLoS ONE">
        <title>The entomopathogenic bacterial endosymbionts xenorhabdus and photorhabdus: convergent lifestyles from divergent genomes.</title>
        <authorList>
            <person name="Chaston J.M."/>
            <person name="Suen G."/>
            <person name="Tucker S.L."/>
            <person name="Andersen A.W."/>
            <person name="Bhasin A."/>
            <person name="Bode E."/>
            <person name="Bode H.B."/>
            <person name="Brachmann A.O."/>
            <person name="Cowles C.E."/>
            <person name="Cowles K.N."/>
            <person name="Darby C."/>
            <person name="de Leon L."/>
            <person name="Drace K."/>
            <person name="Du Z."/>
            <person name="Givaudan A."/>
            <person name="Herbert Tran E.E."/>
            <person name="Jewell K.A."/>
            <person name="Knack J.J."/>
            <person name="Krasomil-Osterfeld K.C."/>
            <person name="Kukor R."/>
            <person name="Lanois A."/>
            <person name="Latreille P."/>
            <person name="Leimgruber N.K."/>
            <person name="Lipke C.M."/>
            <person name="Liu R."/>
            <person name="Lu X."/>
            <person name="Martens E.C."/>
            <person name="Marri P.R."/>
            <person name="Medigue C."/>
            <person name="Menard M.L."/>
            <person name="Miller N.M."/>
            <person name="Morales-Soto N."/>
            <person name="Norton S."/>
            <person name="Ogier J.C."/>
            <person name="Orchard S.S."/>
            <person name="Park D."/>
            <person name="Park Y."/>
            <person name="Qurollo B.A."/>
            <person name="Sugar D.R."/>
            <person name="Richards G.R."/>
            <person name="Rouy Z."/>
            <person name="Slominski B."/>
            <person name="Slominski K."/>
            <person name="Snyder H."/>
            <person name="Tjaden B.C."/>
            <person name="van der Hoeven R."/>
            <person name="Welch R.D."/>
            <person name="Wheeler C."/>
            <person name="Xiang B."/>
            <person name="Barbazuk B."/>
            <person name="Gaudriault S."/>
            <person name="Goodner B."/>
            <person name="Slater S.C."/>
            <person name="Forst S."/>
            <person name="Goldman B.S."/>
            <person name="Goodrich-Blair H."/>
        </authorList>
    </citation>
    <scope>NUCLEOTIDE SEQUENCE [LARGE SCALE GENOMIC DNA]</scope>
    <source>
        <strain evidence="1">SS-2004</strain>
    </source>
</reference>
<dbReference type="EMBL" id="FN667741">
    <property type="protein sequence ID" value="CBJ82882.1"/>
    <property type="molecule type" value="Genomic_DNA"/>
</dbReference>
<accession>D3V5F3</accession>
<sequence>MTITGFVSRAEESHACYLPIYYDSLHDIETTWAAYIRPEIWFTCIRKTLMG</sequence>
<evidence type="ECO:0000313" key="2">
    <source>
        <dbReference type="Proteomes" id="UP000002045"/>
    </source>
</evidence>
<organism evidence="1 2">
    <name type="scientific">Xenorhabdus bovienii (strain SS-2004)</name>
    <name type="common">Xenorhabdus nematophila subsp. bovienii</name>
    <dbReference type="NCBI Taxonomy" id="406818"/>
    <lineage>
        <taxon>Bacteria</taxon>
        <taxon>Pseudomonadati</taxon>
        <taxon>Pseudomonadota</taxon>
        <taxon>Gammaproteobacteria</taxon>
        <taxon>Enterobacterales</taxon>
        <taxon>Morganellaceae</taxon>
        <taxon>Xenorhabdus</taxon>
    </lineage>
</organism>
<dbReference type="HOGENOM" id="CLU_3105460_0_0_6"/>
<dbReference type="AlphaFoldDB" id="D3V5F3"/>
<protein>
    <submittedName>
        <fullName evidence="1">Uncharacterized protein</fullName>
    </submittedName>
</protein>
<dbReference type="KEGG" id="xbo:XBJ1_3764"/>
<proteinExistence type="predicted"/>